<evidence type="ECO:0000313" key="4">
    <source>
        <dbReference type="Proteomes" id="UP001480955"/>
    </source>
</evidence>
<dbReference type="Pfam" id="PF01757">
    <property type="entry name" value="Acyl_transf_3"/>
    <property type="match status" value="1"/>
</dbReference>
<feature type="transmembrane region" description="Helical" evidence="1">
    <location>
        <begin position="183"/>
        <end position="202"/>
    </location>
</feature>
<gene>
    <name evidence="3" type="ORF">ABS772_21575</name>
</gene>
<feature type="domain" description="Acyltransferase 3" evidence="2">
    <location>
        <begin position="25"/>
        <end position="357"/>
    </location>
</feature>
<feature type="transmembrane region" description="Helical" evidence="1">
    <location>
        <begin position="214"/>
        <end position="232"/>
    </location>
</feature>
<accession>A0ABV1QSX3</accession>
<feature type="transmembrane region" description="Helical" evidence="1">
    <location>
        <begin position="29"/>
        <end position="49"/>
    </location>
</feature>
<keyword evidence="3" id="KW-0808">Transferase</keyword>
<keyword evidence="1" id="KW-1133">Transmembrane helix</keyword>
<dbReference type="EMBL" id="JBELQE010000110">
    <property type="protein sequence ID" value="MER2252516.1"/>
    <property type="molecule type" value="Genomic_DNA"/>
</dbReference>
<keyword evidence="3" id="KW-0012">Acyltransferase</keyword>
<dbReference type="InterPro" id="IPR002656">
    <property type="entry name" value="Acyl_transf_3_dom"/>
</dbReference>
<dbReference type="Proteomes" id="UP001480955">
    <property type="component" value="Unassembled WGS sequence"/>
</dbReference>
<protein>
    <submittedName>
        <fullName evidence="3">Acyltransferase</fullName>
        <ecNumber evidence="3">2.3.-.-</ecNumber>
    </submittedName>
</protein>
<keyword evidence="1" id="KW-0812">Transmembrane</keyword>
<feature type="transmembrane region" description="Helical" evidence="1">
    <location>
        <begin position="96"/>
        <end position="117"/>
    </location>
</feature>
<reference evidence="3 4" key="1">
    <citation type="submission" date="2024-06" db="EMBL/GenBank/DDBJ databases">
        <authorList>
            <person name="Campbell A.G."/>
        </authorList>
    </citation>
    <scope>NUCLEOTIDE SEQUENCE [LARGE SCALE GENOMIC DNA]</scope>
    <source>
        <strain evidence="3 4">EM12</strain>
    </source>
</reference>
<sequence>MRLSNASASPSPPDPTLLPVKRQLHGLDLVRGLAAIVVLIYHVDFMFGLRGRLMPGGYLAVDLFFILSGFVIAYNYEKSLTAGKIDLFQLAVRRLGRLYPLFALTMFVGWGVMTVRFYSHYGYFDTQRLALAAGLNTFMLPTLKGIYDLEILFPFNAASWSIFYEIVTNILFALWLAFFSTRLLIVLWVLTGLVLAAAIGSYGSVDVGWGSSTFLAAFPRVVFSFLTGMLIFRSYARSPWTFPSALPLAALLAAAAGLAQAKLWLPEPLQPVADGFAVLILLPALVIAAVGAVFSGRAARLATFLGETSYAVYLTQGSMIIAAAGATQYLFKTKIADLSPLAGFVFVPICIGVSYAVFRLFEAPARQLFRTRLPAGRAVGGMAKRTSP</sequence>
<dbReference type="GO" id="GO:0016746">
    <property type="term" value="F:acyltransferase activity"/>
    <property type="evidence" value="ECO:0007669"/>
    <property type="project" value="UniProtKB-KW"/>
</dbReference>
<dbReference type="EC" id="2.3.-.-" evidence="3"/>
<name>A0ABV1QSX3_9HYPH</name>
<evidence type="ECO:0000259" key="2">
    <source>
        <dbReference type="Pfam" id="PF01757"/>
    </source>
</evidence>
<feature type="transmembrane region" description="Helical" evidence="1">
    <location>
        <begin position="276"/>
        <end position="298"/>
    </location>
</feature>
<feature type="transmembrane region" description="Helical" evidence="1">
    <location>
        <begin position="56"/>
        <end position="76"/>
    </location>
</feature>
<dbReference type="PANTHER" id="PTHR23028">
    <property type="entry name" value="ACETYLTRANSFERASE"/>
    <property type="match status" value="1"/>
</dbReference>
<feature type="transmembrane region" description="Helical" evidence="1">
    <location>
        <begin position="244"/>
        <end position="264"/>
    </location>
</feature>
<organism evidence="3 4">
    <name type="scientific">Methylorubrum podarium</name>
    <dbReference type="NCBI Taxonomy" id="200476"/>
    <lineage>
        <taxon>Bacteria</taxon>
        <taxon>Pseudomonadati</taxon>
        <taxon>Pseudomonadota</taxon>
        <taxon>Alphaproteobacteria</taxon>
        <taxon>Hyphomicrobiales</taxon>
        <taxon>Methylobacteriaceae</taxon>
        <taxon>Methylorubrum</taxon>
    </lineage>
</organism>
<evidence type="ECO:0000313" key="3">
    <source>
        <dbReference type="EMBL" id="MER2252516.1"/>
    </source>
</evidence>
<keyword evidence="4" id="KW-1185">Reference proteome</keyword>
<evidence type="ECO:0000256" key="1">
    <source>
        <dbReference type="SAM" id="Phobius"/>
    </source>
</evidence>
<feature type="transmembrane region" description="Helical" evidence="1">
    <location>
        <begin position="310"/>
        <end position="331"/>
    </location>
</feature>
<keyword evidence="1" id="KW-0472">Membrane</keyword>
<proteinExistence type="predicted"/>
<dbReference type="PANTHER" id="PTHR23028:SF134">
    <property type="entry name" value="PUTATIVE (AFU_ORTHOLOGUE AFUA_4G08520)-RELATED"/>
    <property type="match status" value="1"/>
</dbReference>
<dbReference type="InterPro" id="IPR050879">
    <property type="entry name" value="Acyltransferase_3"/>
</dbReference>
<feature type="transmembrane region" description="Helical" evidence="1">
    <location>
        <begin position="343"/>
        <end position="361"/>
    </location>
</feature>
<comment type="caution">
    <text evidence="3">The sequence shown here is derived from an EMBL/GenBank/DDBJ whole genome shotgun (WGS) entry which is preliminary data.</text>
</comment>
<dbReference type="RefSeq" id="WP_350396804.1">
    <property type="nucleotide sequence ID" value="NZ_JBELQE010000110.1"/>
</dbReference>
<feature type="transmembrane region" description="Helical" evidence="1">
    <location>
        <begin position="153"/>
        <end position="176"/>
    </location>
</feature>